<evidence type="ECO:0000256" key="1">
    <source>
        <dbReference type="SAM" id="Phobius"/>
    </source>
</evidence>
<comment type="caution">
    <text evidence="2">The sequence shown here is derived from an EMBL/GenBank/DDBJ whole genome shotgun (WGS) entry which is preliminary data.</text>
</comment>
<evidence type="ECO:0008006" key="4">
    <source>
        <dbReference type="Google" id="ProtNLM"/>
    </source>
</evidence>
<dbReference type="RefSeq" id="WP_184571840.1">
    <property type="nucleotide sequence ID" value="NZ_JACHJL010000005.1"/>
</dbReference>
<proteinExistence type="predicted"/>
<feature type="transmembrane region" description="Helical" evidence="1">
    <location>
        <begin position="7"/>
        <end position="27"/>
    </location>
</feature>
<keyword evidence="1" id="KW-0812">Transmembrane</keyword>
<keyword evidence="3" id="KW-1185">Reference proteome</keyword>
<dbReference type="EMBL" id="JACHJL010000005">
    <property type="protein sequence ID" value="MBB5935396.1"/>
    <property type="molecule type" value="Genomic_DNA"/>
</dbReference>
<keyword evidence="1" id="KW-1133">Transmembrane helix</keyword>
<evidence type="ECO:0000313" key="2">
    <source>
        <dbReference type="EMBL" id="MBB5935396.1"/>
    </source>
</evidence>
<dbReference type="AlphaFoldDB" id="A0A7W9Q880"/>
<evidence type="ECO:0000313" key="3">
    <source>
        <dbReference type="Proteomes" id="UP000588098"/>
    </source>
</evidence>
<accession>A0A7W9Q880</accession>
<dbReference type="Proteomes" id="UP000588098">
    <property type="component" value="Unassembled WGS sequence"/>
</dbReference>
<gene>
    <name evidence="2" type="ORF">FHS42_002458</name>
</gene>
<keyword evidence="1" id="KW-0472">Membrane</keyword>
<reference evidence="2 3" key="1">
    <citation type="submission" date="2020-08" db="EMBL/GenBank/DDBJ databases">
        <title>Genomic Encyclopedia of Type Strains, Phase III (KMG-III): the genomes of soil and plant-associated and newly described type strains.</title>
        <authorList>
            <person name="Whitman W."/>
        </authorList>
    </citation>
    <scope>NUCLEOTIDE SEQUENCE [LARGE SCALE GENOMIC DNA]</scope>
    <source>
        <strain evidence="2 3">CECT 8305</strain>
    </source>
</reference>
<protein>
    <recommendedName>
        <fullName evidence="4">Metal-dependent phosphohydrolase</fullName>
    </recommendedName>
</protein>
<sequence length="51" mass="5272">MSPAPSGAGWPHTVLAALLAAFSYGWGPDEVRTMLYALLAVVIVAGATQSR</sequence>
<name>A0A7W9Q880_9ACTN</name>
<organism evidence="2 3">
    <name type="scientific">Streptomyces zagrosensis</name>
    <dbReference type="NCBI Taxonomy" id="1042984"/>
    <lineage>
        <taxon>Bacteria</taxon>
        <taxon>Bacillati</taxon>
        <taxon>Actinomycetota</taxon>
        <taxon>Actinomycetes</taxon>
        <taxon>Kitasatosporales</taxon>
        <taxon>Streptomycetaceae</taxon>
        <taxon>Streptomyces</taxon>
    </lineage>
</organism>